<reference evidence="1" key="1">
    <citation type="submission" date="2022-04" db="EMBL/GenBank/DDBJ databases">
        <title>Genome of the entomopathogenic fungus Entomophthora muscae.</title>
        <authorList>
            <person name="Elya C."/>
            <person name="Lovett B.R."/>
            <person name="Lee E."/>
            <person name="Macias A.M."/>
            <person name="Hajek A.E."/>
            <person name="De Bivort B.L."/>
            <person name="Kasson M.T."/>
            <person name="De Fine Licht H.H."/>
            <person name="Stajich J.E."/>
        </authorList>
    </citation>
    <scope>NUCLEOTIDE SEQUENCE</scope>
    <source>
        <strain evidence="1">Berkeley</strain>
    </source>
</reference>
<sequence length="470" mass="53920">MPHYRVTVAIDTINLLNFDATAGNLLINPASKARIERMLIYALLEIIQPMVKDADTEEECIIVKEQISVVWRLRNLPNIPCFAQMSIHDIYNKVKHNQYFVVKGCISTLWEETKSILCQTYRCSNRLCKDRGYLSVTKKPHEKHCKVIKRTERAYFSPVSISMELHAIDAKCSGCNIEMGEAFEEPEQYIALTQDLHSPGAILKTALIKATGDFSGRFSLGEEIMAVCEASKWFDRKPLLGIEFMNGFVTLEMNNLVEVEKKVYNGPRDKLTFRVFEEAIEHIVPFGMWKDLKDCLLLRWMFMSSILNIDDEASRYDELIDVLVFCNNFGPHIQRLIWQTSRLTKCHVWGYGSNGRKNQLDEKVLSKEKGLGYIRGDTLSLVDKGILIVDLNTLADSDLRTIQEYIHNKREEYGRKTTIWAFMEGYTAPKSKPSLGITKPFFKVSICPTLTSPVCFQTDEPIDEVYMGFI</sequence>
<gene>
    <name evidence="1" type="ORF">DSO57_1018861</name>
</gene>
<protein>
    <submittedName>
        <fullName evidence="1">Uncharacterized protein</fullName>
    </submittedName>
</protein>
<comment type="caution">
    <text evidence="1">The sequence shown here is derived from an EMBL/GenBank/DDBJ whole genome shotgun (WGS) entry which is preliminary data.</text>
</comment>
<evidence type="ECO:0000313" key="2">
    <source>
        <dbReference type="Proteomes" id="UP001165960"/>
    </source>
</evidence>
<accession>A0ACC2UP19</accession>
<dbReference type="Proteomes" id="UP001165960">
    <property type="component" value="Unassembled WGS sequence"/>
</dbReference>
<keyword evidence="2" id="KW-1185">Reference proteome</keyword>
<name>A0ACC2UP19_9FUNG</name>
<dbReference type="EMBL" id="QTSX02000083">
    <property type="protein sequence ID" value="KAJ9088870.1"/>
    <property type="molecule type" value="Genomic_DNA"/>
</dbReference>
<proteinExistence type="predicted"/>
<evidence type="ECO:0000313" key="1">
    <source>
        <dbReference type="EMBL" id="KAJ9088870.1"/>
    </source>
</evidence>
<organism evidence="1 2">
    <name type="scientific">Entomophthora muscae</name>
    <dbReference type="NCBI Taxonomy" id="34485"/>
    <lineage>
        <taxon>Eukaryota</taxon>
        <taxon>Fungi</taxon>
        <taxon>Fungi incertae sedis</taxon>
        <taxon>Zoopagomycota</taxon>
        <taxon>Entomophthoromycotina</taxon>
        <taxon>Entomophthoromycetes</taxon>
        <taxon>Entomophthorales</taxon>
        <taxon>Entomophthoraceae</taxon>
        <taxon>Entomophthora</taxon>
    </lineage>
</organism>